<dbReference type="RefSeq" id="WP_171646362.1">
    <property type="nucleotide sequence ID" value="NZ_WHOA01000191.1"/>
</dbReference>
<feature type="domain" description="ABC-type glycine betaine transport system substrate-binding" evidence="2">
    <location>
        <begin position="49"/>
        <end position="312"/>
    </location>
</feature>
<dbReference type="InterPro" id="IPR007210">
    <property type="entry name" value="ABC_Gly_betaine_transp_sub-bd"/>
</dbReference>
<feature type="transmembrane region" description="Helical" evidence="1">
    <location>
        <begin position="6"/>
        <end position="27"/>
    </location>
</feature>
<dbReference type="Pfam" id="PF04069">
    <property type="entry name" value="OpuAC"/>
    <property type="match status" value="1"/>
</dbReference>
<keyword evidence="1" id="KW-0472">Membrane</keyword>
<proteinExistence type="predicted"/>
<keyword evidence="1" id="KW-0812">Transmembrane</keyword>
<dbReference type="Gene3D" id="3.40.190.10">
    <property type="entry name" value="Periplasmic binding protein-like II"/>
    <property type="match status" value="1"/>
</dbReference>
<gene>
    <name evidence="3" type="ORF">GC098_26880</name>
</gene>
<dbReference type="EMBL" id="WHOA01000191">
    <property type="protein sequence ID" value="NOU74969.1"/>
    <property type="molecule type" value="Genomic_DNA"/>
</dbReference>
<comment type="caution">
    <text evidence="3">The sequence shown here is derived from an EMBL/GenBank/DDBJ whole genome shotgun (WGS) entry which is preliminary data.</text>
</comment>
<organism evidence="3 4">
    <name type="scientific">Paenibacillus phytorum</name>
    <dbReference type="NCBI Taxonomy" id="2654977"/>
    <lineage>
        <taxon>Bacteria</taxon>
        <taxon>Bacillati</taxon>
        <taxon>Bacillota</taxon>
        <taxon>Bacilli</taxon>
        <taxon>Bacillales</taxon>
        <taxon>Paenibacillaceae</taxon>
        <taxon>Paenibacillus</taxon>
    </lineage>
</organism>
<keyword evidence="1" id="KW-1133">Transmembrane helix</keyword>
<evidence type="ECO:0000313" key="3">
    <source>
        <dbReference type="EMBL" id="NOU74969.1"/>
    </source>
</evidence>
<evidence type="ECO:0000259" key="2">
    <source>
        <dbReference type="Pfam" id="PF04069"/>
    </source>
</evidence>
<accession>A0ABX1Y307</accession>
<keyword evidence="4" id="KW-1185">Reference proteome</keyword>
<reference evidence="3 4" key="1">
    <citation type="submission" date="2019-10" db="EMBL/GenBank/DDBJ databases">
        <title>Description of Paenibacillus terrestris sp. nov.</title>
        <authorList>
            <person name="Carlier A."/>
            <person name="Qi S."/>
        </authorList>
    </citation>
    <scope>NUCLEOTIDE SEQUENCE [LARGE SCALE GENOMIC DNA]</scope>
    <source>
        <strain evidence="3 4">LMG 31458</strain>
    </source>
</reference>
<evidence type="ECO:0000256" key="1">
    <source>
        <dbReference type="SAM" id="Phobius"/>
    </source>
</evidence>
<dbReference type="Proteomes" id="UP000616779">
    <property type="component" value="Unassembled WGS sequence"/>
</dbReference>
<dbReference type="Gene3D" id="3.40.190.120">
    <property type="entry name" value="Osmoprotection protein (prox), domain 2"/>
    <property type="match status" value="1"/>
</dbReference>
<dbReference type="SUPFAM" id="SSF53850">
    <property type="entry name" value="Periplasmic binding protein-like II"/>
    <property type="match status" value="1"/>
</dbReference>
<protein>
    <submittedName>
        <fullName evidence="3">Glycine/betaine ABC transporter substrate-binding protein</fullName>
    </submittedName>
</protein>
<sequence length="321" mass="36467">MKKKSATIITLLIVLSLSAAIFIAYMFSMWKKDKASIAEDLSSSMKPVITIGSKSFTEQYLLTKMTGILLRENGFAVKEIIFKGSTSIRSAIEAGVIDQYWDYPNTAIPFYHHKSVIIDANEAFRTVAEEDKKIGLHWLPMTTEINNTWTLLIKKDLKEQYGIKTISDLSKYAKEQKPLNMATNSEFLIRGDGMEQFQKVYKLDIPRENIIVSDTKLFAQAVKESRVQAAVGFASDGRIKAYGLVELEDDRHFFPPYNPAPVVTTRILNQHPQVETLLTGLSQKIDHDKFMSFLYKADVLHEDVTELARQYLIDSGLIKKK</sequence>
<name>A0ABX1Y307_9BACL</name>
<evidence type="ECO:0000313" key="4">
    <source>
        <dbReference type="Proteomes" id="UP000616779"/>
    </source>
</evidence>